<dbReference type="AlphaFoldDB" id="A0A6B8DJU5"/>
<dbReference type="EMBL" id="MN310368">
    <property type="protein sequence ID" value="QGJ80000.1"/>
    <property type="molecule type" value="Genomic_DNA"/>
</dbReference>
<protein>
    <submittedName>
        <fullName evidence="1">Uncharacterized protein</fullName>
    </submittedName>
</protein>
<geneLocation type="plasmid" evidence="1">
    <name>p229813-KPC</name>
</geneLocation>
<name>A0A6B8DJU5_MORMO</name>
<keyword evidence="1" id="KW-0614">Plasmid</keyword>
<organism evidence="1">
    <name type="scientific">Morganella morganii</name>
    <name type="common">Proteus morganii</name>
    <dbReference type="NCBI Taxonomy" id="582"/>
    <lineage>
        <taxon>Bacteria</taxon>
        <taxon>Pseudomonadati</taxon>
        <taxon>Pseudomonadota</taxon>
        <taxon>Gammaproteobacteria</taxon>
        <taxon>Enterobacterales</taxon>
        <taxon>Morganellaceae</taxon>
        <taxon>Morganella</taxon>
    </lineage>
</organism>
<proteinExistence type="predicted"/>
<evidence type="ECO:0000313" key="1">
    <source>
        <dbReference type="EMBL" id="QGJ80000.1"/>
    </source>
</evidence>
<reference evidence="1" key="1">
    <citation type="submission" date="2019-08" db="EMBL/GenBank/DDBJ databases">
        <authorList>
            <person name="Zhou D."/>
        </authorList>
    </citation>
    <scope>NUCLEOTIDE SEQUENCE</scope>
    <source>
        <strain evidence="1">1712229813</strain>
        <plasmid evidence="1">p229813-KPC</plasmid>
    </source>
</reference>
<sequence length="76" mass="8258">MSCIPRNPAQARHNAQYSRKTTRLTAACCGNKKTYAWFYVCMAHQGGGWSVRSVMPSVTLAGKTGQCHVPGRINSG</sequence>
<accession>A0A6B8DJU5</accession>